<evidence type="ECO:0000313" key="1">
    <source>
        <dbReference type="EMBL" id="AFK50843.1"/>
    </source>
</evidence>
<dbReference type="Gene3D" id="3.30.300.100">
    <property type="entry name" value="MTH677-like"/>
    <property type="match status" value="1"/>
</dbReference>
<proteinExistence type="predicted"/>
<gene>
    <name evidence="1" type="ordered locus">TCELL_0418</name>
</gene>
<dbReference type="EMBL" id="CP003531">
    <property type="protein sequence ID" value="AFK50843.1"/>
    <property type="molecule type" value="Genomic_DNA"/>
</dbReference>
<organism evidence="1 2">
    <name type="scientific">Thermogladius calderae (strain DSM 22663 / VKM B-2946 / 1633)</name>
    <dbReference type="NCBI Taxonomy" id="1184251"/>
    <lineage>
        <taxon>Archaea</taxon>
        <taxon>Thermoproteota</taxon>
        <taxon>Thermoprotei</taxon>
        <taxon>Desulfurococcales</taxon>
        <taxon>Desulfurococcaceae</taxon>
        <taxon>Thermogladius</taxon>
    </lineage>
</organism>
<dbReference type="HOGENOM" id="CLU_2340328_0_0_2"/>
<dbReference type="KEGG" id="thg:TCELL_0418"/>
<dbReference type="STRING" id="1184251.TCELL_0418"/>
<dbReference type="eggNOG" id="arCOG10281">
    <property type="taxonomic scope" value="Archaea"/>
</dbReference>
<dbReference type="InParanoid" id="I3TDK5"/>
<dbReference type="AlphaFoldDB" id="I3TDK5"/>
<keyword evidence="2" id="KW-1185">Reference proteome</keyword>
<sequence length="97" mass="10861">MGLNLDNIKDDDMEEIALRVEEAIRDFIDEKARGLVEADVIVRLEKTTERVNVVIDVRLRGGVTGGALDIDTLLRDSVNVGKRKFEELICKYAKGTT</sequence>
<name>I3TDK5_THEC1</name>
<reference evidence="1 2" key="1">
    <citation type="journal article" date="2012" name="J. Bacteriol.">
        <title>Complete genome sequence of the hyperthermophilic cellulolytic Crenarchaeon 'Thermogladius cellulolyticus' 1633.</title>
        <authorList>
            <person name="Mardanov A.V."/>
            <person name="Kochetkova T.V."/>
            <person name="Beletsky A.V."/>
            <person name="Bonch-Osmolovskaya E.A."/>
            <person name="Ravin N.V."/>
            <person name="Skryabin K.G."/>
        </authorList>
    </citation>
    <scope>NUCLEOTIDE SEQUENCE [LARGE SCALE GENOMIC DNA]</scope>
    <source>
        <strain evidence="2">DSM 22663 / VKM B-2946 / 1633</strain>
    </source>
</reference>
<evidence type="ECO:0008006" key="3">
    <source>
        <dbReference type="Google" id="ProtNLM"/>
    </source>
</evidence>
<accession>I3TDK5</accession>
<protein>
    <recommendedName>
        <fullName evidence="3">DUF3194 domain-containing protein</fullName>
    </recommendedName>
</protein>
<evidence type="ECO:0000313" key="2">
    <source>
        <dbReference type="Proteomes" id="UP000005270"/>
    </source>
</evidence>
<dbReference type="InterPro" id="IPR035954">
    <property type="entry name" value="MTH677-like_sf"/>
</dbReference>
<dbReference type="Proteomes" id="UP000005270">
    <property type="component" value="Chromosome"/>
</dbReference>